<accession>A0A1N7GEC7</accession>
<evidence type="ECO:0000313" key="3">
    <source>
        <dbReference type="Proteomes" id="UP000186218"/>
    </source>
</evidence>
<reference evidence="2 3" key="1">
    <citation type="submission" date="2017-01" db="EMBL/GenBank/DDBJ databases">
        <authorList>
            <person name="Mah S.A."/>
            <person name="Swanson W.J."/>
            <person name="Moy G.W."/>
            <person name="Vacquier V.D."/>
        </authorList>
    </citation>
    <scope>NUCLEOTIDE SEQUENCE [LARGE SCALE GENOMIC DNA]</scope>
    <source>
        <strain evidence="2 3">CPCC 203464</strain>
    </source>
</reference>
<proteinExistence type="predicted"/>
<keyword evidence="3" id="KW-1185">Reference proteome</keyword>
<organism evidence="2 3">
    <name type="scientific">Williamsia sterculiae</name>
    <dbReference type="NCBI Taxonomy" id="1344003"/>
    <lineage>
        <taxon>Bacteria</taxon>
        <taxon>Bacillati</taxon>
        <taxon>Actinomycetota</taxon>
        <taxon>Actinomycetes</taxon>
        <taxon>Mycobacteriales</taxon>
        <taxon>Nocardiaceae</taxon>
        <taxon>Williamsia</taxon>
    </lineage>
</organism>
<feature type="region of interest" description="Disordered" evidence="1">
    <location>
        <begin position="1"/>
        <end position="51"/>
    </location>
</feature>
<dbReference type="Proteomes" id="UP000186218">
    <property type="component" value="Unassembled WGS sequence"/>
</dbReference>
<sequence>MDAVFDKTRELQDEQSRPRLLRMDIDRAQHSATQPHRLEHGGAGSEPGVGL</sequence>
<dbReference type="EMBL" id="FTNT01000008">
    <property type="protein sequence ID" value="SIS10921.1"/>
    <property type="molecule type" value="Genomic_DNA"/>
</dbReference>
<name>A0A1N7GEC7_9NOCA</name>
<feature type="compositionally biased region" description="Gly residues" evidence="1">
    <location>
        <begin position="41"/>
        <end position="51"/>
    </location>
</feature>
<evidence type="ECO:0000256" key="1">
    <source>
        <dbReference type="SAM" id="MobiDB-lite"/>
    </source>
</evidence>
<feature type="compositionally biased region" description="Basic and acidic residues" evidence="1">
    <location>
        <begin position="1"/>
        <end position="29"/>
    </location>
</feature>
<dbReference type="STRING" id="1344003.SAMN05445060_2684"/>
<protein>
    <submittedName>
        <fullName evidence="2">Uncharacterized protein</fullName>
    </submittedName>
</protein>
<dbReference type="AlphaFoldDB" id="A0A1N7GEC7"/>
<gene>
    <name evidence="2" type="ORF">SAMN05445060_2684</name>
</gene>
<evidence type="ECO:0000313" key="2">
    <source>
        <dbReference type="EMBL" id="SIS10921.1"/>
    </source>
</evidence>